<dbReference type="SUPFAM" id="SSF52540">
    <property type="entry name" value="P-loop containing nucleoside triphosphate hydrolases"/>
    <property type="match status" value="1"/>
</dbReference>
<dbReference type="InterPro" id="IPR027417">
    <property type="entry name" value="P-loop_NTPase"/>
</dbReference>
<organism evidence="12 13">
    <name type="scientific">Eragrostis curvula</name>
    <name type="common">weeping love grass</name>
    <dbReference type="NCBI Taxonomy" id="38414"/>
    <lineage>
        <taxon>Eukaryota</taxon>
        <taxon>Viridiplantae</taxon>
        <taxon>Streptophyta</taxon>
        <taxon>Embryophyta</taxon>
        <taxon>Tracheophyta</taxon>
        <taxon>Spermatophyta</taxon>
        <taxon>Magnoliopsida</taxon>
        <taxon>Liliopsida</taxon>
        <taxon>Poales</taxon>
        <taxon>Poaceae</taxon>
        <taxon>PACMAD clade</taxon>
        <taxon>Chloridoideae</taxon>
        <taxon>Eragrostideae</taxon>
        <taxon>Eragrostidinae</taxon>
        <taxon>Eragrostis</taxon>
    </lineage>
</organism>
<evidence type="ECO:0000256" key="5">
    <source>
        <dbReference type="ARBA" id="ARBA00023015"/>
    </source>
</evidence>
<protein>
    <recommendedName>
        <fullName evidence="14">AP2/ERF domain-containing protein</fullName>
    </recommendedName>
</protein>
<dbReference type="GO" id="GO:0043565">
    <property type="term" value="F:sequence-specific DNA binding"/>
    <property type="evidence" value="ECO:0007669"/>
    <property type="project" value="InterPro"/>
</dbReference>
<keyword evidence="13" id="KW-1185">Reference proteome</keyword>
<dbReference type="InterPro" id="IPR056789">
    <property type="entry name" value="LRR_R13L1-DRL21"/>
</dbReference>
<keyword evidence="6" id="KW-0238">DNA-binding</keyword>
<feature type="region of interest" description="Disordered" evidence="9">
    <location>
        <begin position="1504"/>
        <end position="1524"/>
    </location>
</feature>
<feature type="region of interest" description="Disordered" evidence="9">
    <location>
        <begin position="1"/>
        <end position="53"/>
    </location>
</feature>
<dbReference type="PANTHER" id="PTHR36766">
    <property type="entry name" value="PLANT BROAD-SPECTRUM MILDEW RESISTANCE PROTEIN RPW8"/>
    <property type="match status" value="1"/>
</dbReference>
<dbReference type="SUPFAM" id="SSF118290">
    <property type="entry name" value="WRKY DNA-binding domain"/>
    <property type="match status" value="1"/>
</dbReference>
<dbReference type="GO" id="GO:0009626">
    <property type="term" value="P:plant-type hypersensitive response"/>
    <property type="evidence" value="ECO:0007669"/>
    <property type="project" value="UniProtKB-ARBA"/>
</dbReference>
<dbReference type="OrthoDB" id="683218at2759"/>
<feature type="compositionally biased region" description="Polar residues" evidence="9">
    <location>
        <begin position="29"/>
        <end position="53"/>
    </location>
</feature>
<dbReference type="PRINTS" id="PR00364">
    <property type="entry name" value="DISEASERSIST"/>
</dbReference>
<dbReference type="PRINTS" id="PR00367">
    <property type="entry name" value="ETHRSPELEMNT"/>
</dbReference>
<dbReference type="InterPro" id="IPR032675">
    <property type="entry name" value="LRR_dom_sf"/>
</dbReference>
<dbReference type="Pfam" id="PF00847">
    <property type="entry name" value="AP2"/>
    <property type="match status" value="1"/>
</dbReference>
<dbReference type="GO" id="GO:0043531">
    <property type="term" value="F:ADP binding"/>
    <property type="evidence" value="ECO:0007669"/>
    <property type="project" value="InterPro"/>
</dbReference>
<dbReference type="PANTHER" id="PTHR36766:SF55">
    <property type="entry name" value="OS11G0492900 PROTEIN"/>
    <property type="match status" value="1"/>
</dbReference>
<comment type="subcellular location">
    <subcellularLocation>
        <location evidence="1">Nucleus</location>
    </subcellularLocation>
</comment>
<evidence type="ECO:0000256" key="6">
    <source>
        <dbReference type="ARBA" id="ARBA00023125"/>
    </source>
</evidence>
<keyword evidence="4" id="KW-0611">Plant defense</keyword>
<reference evidence="12 13" key="1">
    <citation type="journal article" date="2019" name="Sci. Rep.">
        <title>A high-quality genome of Eragrostis curvula grass provides insights into Poaceae evolution and supports new strategies to enhance forage quality.</title>
        <authorList>
            <person name="Carballo J."/>
            <person name="Santos B.A.C.M."/>
            <person name="Zappacosta D."/>
            <person name="Garbus I."/>
            <person name="Selva J.P."/>
            <person name="Gallo C.A."/>
            <person name="Diaz A."/>
            <person name="Albertini E."/>
            <person name="Caccamo M."/>
            <person name="Echenique V."/>
        </authorList>
    </citation>
    <scope>NUCLEOTIDE SEQUENCE [LARGE SCALE GENOMIC DNA]</scope>
    <source>
        <strain evidence="13">cv. Victoria</strain>
        <tissue evidence="12">Leaf</tissue>
    </source>
</reference>
<dbReference type="PROSITE" id="PS50811">
    <property type="entry name" value="WRKY"/>
    <property type="match status" value="1"/>
</dbReference>
<dbReference type="Pfam" id="PF00931">
    <property type="entry name" value="NB-ARC"/>
    <property type="match status" value="1"/>
</dbReference>
<dbReference type="FunFam" id="1.10.10.10:FF:000322">
    <property type="entry name" value="Probable disease resistance protein At1g63360"/>
    <property type="match status" value="1"/>
</dbReference>
<dbReference type="SMART" id="SM00774">
    <property type="entry name" value="WRKY"/>
    <property type="match status" value="1"/>
</dbReference>
<dbReference type="Gene3D" id="1.10.10.10">
    <property type="entry name" value="Winged helix-like DNA-binding domain superfamily/Winged helix DNA-binding domain"/>
    <property type="match status" value="1"/>
</dbReference>
<dbReference type="Pfam" id="PF25019">
    <property type="entry name" value="LRR_R13L1-DRL21"/>
    <property type="match status" value="1"/>
</dbReference>
<keyword evidence="7" id="KW-0804">Transcription</keyword>
<dbReference type="Pfam" id="PF03106">
    <property type="entry name" value="WRKY"/>
    <property type="match status" value="1"/>
</dbReference>
<evidence type="ECO:0000313" key="12">
    <source>
        <dbReference type="EMBL" id="TVU39679.1"/>
    </source>
</evidence>
<dbReference type="GO" id="GO:0042742">
    <property type="term" value="P:defense response to bacterium"/>
    <property type="evidence" value="ECO:0007669"/>
    <property type="project" value="UniProtKB-ARBA"/>
</dbReference>
<dbReference type="InterPro" id="IPR001471">
    <property type="entry name" value="AP2/ERF_dom"/>
</dbReference>
<evidence type="ECO:0000256" key="9">
    <source>
        <dbReference type="SAM" id="MobiDB-lite"/>
    </source>
</evidence>
<dbReference type="Gene3D" id="3.80.10.10">
    <property type="entry name" value="Ribonuclease Inhibitor"/>
    <property type="match status" value="3"/>
</dbReference>
<dbReference type="SUPFAM" id="SSF52058">
    <property type="entry name" value="L domain-like"/>
    <property type="match status" value="2"/>
</dbReference>
<dbReference type="InterPro" id="IPR002182">
    <property type="entry name" value="NB-ARC"/>
</dbReference>
<dbReference type="EMBL" id="RWGY01000007">
    <property type="protein sequence ID" value="TVU39679.1"/>
    <property type="molecule type" value="Genomic_DNA"/>
</dbReference>
<evidence type="ECO:0000313" key="13">
    <source>
        <dbReference type="Proteomes" id="UP000324897"/>
    </source>
</evidence>
<dbReference type="Gene3D" id="2.20.25.80">
    <property type="entry name" value="WRKY domain"/>
    <property type="match status" value="1"/>
</dbReference>
<name>A0A5J9VTZ7_9POAL</name>
<dbReference type="Pfam" id="PF23559">
    <property type="entry name" value="WHD_DRP"/>
    <property type="match status" value="1"/>
</dbReference>
<dbReference type="SMART" id="SM00380">
    <property type="entry name" value="AP2"/>
    <property type="match status" value="1"/>
</dbReference>
<dbReference type="InterPro" id="IPR058922">
    <property type="entry name" value="WHD_DRP"/>
</dbReference>
<dbReference type="GO" id="GO:0003700">
    <property type="term" value="F:DNA-binding transcription factor activity"/>
    <property type="evidence" value="ECO:0007669"/>
    <property type="project" value="InterPro"/>
</dbReference>
<sequence>MASLIRVPAAEADSASSGSCVEGEEEVTHQNFGQAAISRSESTPRSPIWSASGSVVIPGCSESSLGETISDSRRPFRLFGAAHAPGSLEPPFTRAWGVAEAEGEGRRDEAERPRYRGVRKRPWGRYAAEIREPARKSRIWLGTFDTAEEAARAYDAAVRHFRGPKARTNFPLPSPNPTSPLTAAATSSSRISTVESLGDDIMGPAPTPTKAEAIRWLLQQLADVKTTMSSSGGELLSDAWLSAVEPIISDAEDCLQVLHYKMILTQLGIMREHKMERSNLSSGTQTPCDEEIHILAIIHRLEGFLWESRELSGAALQSSCQMFSLSHSVIHCIRICRGILTTLSVIGTDRKKEAQEHPVFAFDDLTTAAQYRARSIPPQVSNPIYLFCSAIRDLLYLDLSGCSSLAKLPASIGILDNLNALNLSCCYSLHALPVSLGSLKKLHILVLSFCKKLRSLPLSLCELSKLRLLDLSGCSGLQILPNPLVNLGHLENLNLSDCKRLKELPQPFGSLQGLKYLNLSGCHVMDLDVKYLYNLANLECLTLSPHTHIKGFPDSFQDLANRLEIMRWWKKNWVHPRCNPNAASLQSYRCHEQRIIDKLLYCAFNEGDATSDQGVTSICIVGESGMGKTEMVHRIYNDPMILDTFNLRIWIPEFTVCDKKSLLVKIMEFTTCTYFSDASMSVLEDIVIEELTGKRLLLVLEDSDVENKKFWGDVRRLINVSAKGSGLIITTKNKEVPNLVSAIETCYLNSLSKEECFLIFKGHVLGGLDMNDYPQLESVGWKIVEKSGGNALCMKALCGLLCHSESSLSEIDMLADGILSVLRLCYDTLPAHLQQCFKFCSLFPKDYTFNKQHIIRLWIAQGFVFSEEGIQPEDTAMQYFDELLCRSFFQCSPIYNDQKDDFTMHELFHDLAASVSKDECLRSEEPFCSLPENICHLSLVSDCKTIVLNKEVKNLLSLLVVRRSFPVVRILHSNDPYIIYEFLRALNLSYTDILELPSSIGNMKHLRFLALNNTMIKGLPFEIGQVGTMQTLELKNCCHLTELPRSTNNLSKLRHLDVRKKHGDTKVGMPHGMGQLTDLQTLPVFNIGNDLLHCSVSELANLTGLRGHVHITGLENIKTADDAREANMMDKLLIESLTLEWCYDDESIDDDLGKEVSNDILQNLQPNSNLGELVIRNYAGSLFPVWIQNPYLDKLVSVTFDNCHECSELPHLGDLPSLKYLFIQRMNSVESFGLDSSSSATERKHSPRFPSLEVLTLWEMYNLQFWFCTSEGDFPRLHHLCINRCPKLINLPPLISLVHLSFYYGDQVPFFSELPALETLKIEGFHKIKSISFPHRVMTLKKLEIIDCKELLSIYAYSLSVSDLKVVRCFKFYLVGSLLEDHLGHYTAGSRATGGKPSHNSPTHHAFMNAYCKWSFVLKTTEDTDIRDDGWKWNTYFEKNIFGSGVPRSCYSCNNRNSTGCKALKILQPNDNNLNKLSIMYINAHNHASPNDLHLELSTRLGTTLKRKESEASGDETTSKRQMK</sequence>
<dbReference type="InterPro" id="IPR036388">
    <property type="entry name" value="WH-like_DNA-bd_sf"/>
</dbReference>
<dbReference type="Gramene" id="TVU39679">
    <property type="protein sequence ID" value="TVU39679"/>
    <property type="gene ID" value="EJB05_13111"/>
</dbReference>
<evidence type="ECO:0000256" key="3">
    <source>
        <dbReference type="ARBA" id="ARBA00022737"/>
    </source>
</evidence>
<proteinExistence type="predicted"/>
<dbReference type="FunFam" id="3.30.730.10:FF:000001">
    <property type="entry name" value="Ethylene-responsive transcription factor 2"/>
    <property type="match status" value="1"/>
</dbReference>
<keyword evidence="2" id="KW-0433">Leucine-rich repeat</keyword>
<dbReference type="CDD" id="cd00018">
    <property type="entry name" value="AP2"/>
    <property type="match status" value="1"/>
</dbReference>
<evidence type="ECO:0000256" key="8">
    <source>
        <dbReference type="ARBA" id="ARBA00023242"/>
    </source>
</evidence>
<dbReference type="Gene3D" id="3.30.730.10">
    <property type="entry name" value="AP2/ERF domain"/>
    <property type="match status" value="1"/>
</dbReference>
<evidence type="ECO:0000256" key="4">
    <source>
        <dbReference type="ARBA" id="ARBA00022821"/>
    </source>
</evidence>
<dbReference type="SUPFAM" id="SSF54171">
    <property type="entry name" value="DNA-binding domain"/>
    <property type="match status" value="1"/>
</dbReference>
<dbReference type="Proteomes" id="UP000324897">
    <property type="component" value="Chromosome 4"/>
</dbReference>
<accession>A0A5J9VTZ7</accession>
<dbReference type="InterPro" id="IPR036576">
    <property type="entry name" value="WRKY_dom_sf"/>
</dbReference>
<comment type="caution">
    <text evidence="12">The sequence shown here is derived from an EMBL/GenBank/DDBJ whole genome shotgun (WGS) entry which is preliminary data.</text>
</comment>
<evidence type="ECO:0000256" key="7">
    <source>
        <dbReference type="ARBA" id="ARBA00023163"/>
    </source>
</evidence>
<evidence type="ECO:0000256" key="2">
    <source>
        <dbReference type="ARBA" id="ARBA00022614"/>
    </source>
</evidence>
<feature type="region of interest" description="Disordered" evidence="9">
    <location>
        <begin position="166"/>
        <end position="188"/>
    </location>
</feature>
<dbReference type="GO" id="GO:0005634">
    <property type="term" value="C:nucleus"/>
    <property type="evidence" value="ECO:0007669"/>
    <property type="project" value="UniProtKB-SubCell"/>
</dbReference>
<dbReference type="Gene3D" id="3.40.50.300">
    <property type="entry name" value="P-loop containing nucleotide triphosphate hydrolases"/>
    <property type="match status" value="1"/>
</dbReference>
<feature type="compositionally biased region" description="Low complexity" evidence="9">
    <location>
        <begin position="179"/>
        <end position="188"/>
    </location>
</feature>
<dbReference type="PROSITE" id="PS51032">
    <property type="entry name" value="AP2_ERF"/>
    <property type="match status" value="1"/>
</dbReference>
<gene>
    <name evidence="12" type="ORF">EJB05_13111</name>
</gene>
<dbReference type="InterPro" id="IPR003657">
    <property type="entry name" value="WRKY_dom"/>
</dbReference>
<keyword evidence="5" id="KW-0805">Transcription regulation</keyword>
<evidence type="ECO:0008006" key="14">
    <source>
        <dbReference type="Google" id="ProtNLM"/>
    </source>
</evidence>
<dbReference type="InterPro" id="IPR036955">
    <property type="entry name" value="AP2/ERF_dom_sf"/>
</dbReference>
<keyword evidence="8" id="KW-0539">Nucleus</keyword>
<dbReference type="InterPro" id="IPR016177">
    <property type="entry name" value="DNA-bd_dom_sf"/>
</dbReference>
<keyword evidence="3" id="KW-0677">Repeat</keyword>
<evidence type="ECO:0000259" key="10">
    <source>
        <dbReference type="PROSITE" id="PS50811"/>
    </source>
</evidence>
<feature type="non-terminal residue" evidence="12">
    <location>
        <position position="1"/>
    </location>
</feature>
<dbReference type="GO" id="GO:0002758">
    <property type="term" value="P:innate immune response-activating signaling pathway"/>
    <property type="evidence" value="ECO:0007669"/>
    <property type="project" value="UniProtKB-ARBA"/>
</dbReference>
<evidence type="ECO:0000259" key="11">
    <source>
        <dbReference type="PROSITE" id="PS51032"/>
    </source>
</evidence>
<feature type="domain" description="AP2/ERF" evidence="11">
    <location>
        <begin position="114"/>
        <end position="171"/>
    </location>
</feature>
<evidence type="ECO:0000256" key="1">
    <source>
        <dbReference type="ARBA" id="ARBA00004123"/>
    </source>
</evidence>
<feature type="domain" description="WRKY" evidence="10">
    <location>
        <begin position="1422"/>
        <end position="1490"/>
    </location>
</feature>